<dbReference type="PANTHER" id="PTHR14491">
    <property type="entry name" value="SOSONDOWAH, ISOFORM G"/>
    <property type="match status" value="1"/>
</dbReference>
<evidence type="ECO:0000313" key="6">
    <source>
        <dbReference type="Proteomes" id="UP000694523"/>
    </source>
</evidence>
<dbReference type="Ensembl" id="ENSNMLT00000009430.1">
    <property type="protein sequence ID" value="ENSNMLP00000008291.1"/>
    <property type="gene ID" value="ENSNMLG00000005893.1"/>
</dbReference>
<dbReference type="AlphaFoldDB" id="A0A8C6SKY7"/>
<dbReference type="SUPFAM" id="SSF48403">
    <property type="entry name" value="Ankyrin repeat"/>
    <property type="match status" value="1"/>
</dbReference>
<dbReference type="PANTHER" id="PTHR14491:SF8">
    <property type="entry name" value="ANKYRIN REPEAT DOMAIN-CONTAINING PROTEIN SOWAHD"/>
    <property type="match status" value="1"/>
</dbReference>
<organism evidence="5 6">
    <name type="scientific">Neogobius melanostomus</name>
    <name type="common">round goby</name>
    <dbReference type="NCBI Taxonomy" id="47308"/>
    <lineage>
        <taxon>Eukaryota</taxon>
        <taxon>Metazoa</taxon>
        <taxon>Chordata</taxon>
        <taxon>Craniata</taxon>
        <taxon>Vertebrata</taxon>
        <taxon>Euteleostomi</taxon>
        <taxon>Actinopterygii</taxon>
        <taxon>Neopterygii</taxon>
        <taxon>Teleostei</taxon>
        <taxon>Neoteleostei</taxon>
        <taxon>Acanthomorphata</taxon>
        <taxon>Gobiaria</taxon>
        <taxon>Gobiiformes</taxon>
        <taxon>Gobioidei</taxon>
        <taxon>Gobiidae</taxon>
        <taxon>Benthophilinae</taxon>
        <taxon>Neogobiini</taxon>
        <taxon>Neogobius</taxon>
    </lineage>
</organism>
<dbReference type="Proteomes" id="UP000694523">
    <property type="component" value="Unplaced"/>
</dbReference>
<accession>A0A8C6SKY7</accession>
<evidence type="ECO:0000256" key="4">
    <source>
        <dbReference type="PROSITE-ProRule" id="PRU00023"/>
    </source>
</evidence>
<keyword evidence="2 4" id="KW-0040">ANK repeat</keyword>
<dbReference type="PROSITE" id="PS50297">
    <property type="entry name" value="ANK_REP_REGION"/>
    <property type="match status" value="1"/>
</dbReference>
<evidence type="ECO:0000256" key="1">
    <source>
        <dbReference type="ARBA" id="ARBA00022737"/>
    </source>
</evidence>
<name>A0A8C6SKY7_9GOBI</name>
<proteinExistence type="inferred from homology"/>
<protein>
    <submittedName>
        <fullName evidence="5">Uncharacterized protein</fullName>
    </submittedName>
</protein>
<dbReference type="InterPro" id="IPR036770">
    <property type="entry name" value="Ankyrin_rpt-contain_sf"/>
</dbReference>
<keyword evidence="6" id="KW-1185">Reference proteome</keyword>
<dbReference type="Gene3D" id="1.25.40.20">
    <property type="entry name" value="Ankyrin repeat-containing domain"/>
    <property type="match status" value="1"/>
</dbReference>
<feature type="repeat" description="ANK" evidence="4">
    <location>
        <begin position="68"/>
        <end position="101"/>
    </location>
</feature>
<dbReference type="PROSITE" id="PS50088">
    <property type="entry name" value="ANK_REPEAT"/>
    <property type="match status" value="1"/>
</dbReference>
<keyword evidence="1" id="KW-0677">Repeat</keyword>
<reference evidence="5" key="2">
    <citation type="submission" date="2025-09" db="UniProtKB">
        <authorList>
            <consortium name="Ensembl"/>
        </authorList>
    </citation>
    <scope>IDENTIFICATION</scope>
</reference>
<reference evidence="5" key="1">
    <citation type="submission" date="2025-08" db="UniProtKB">
        <authorList>
            <consortium name="Ensembl"/>
        </authorList>
    </citation>
    <scope>IDENTIFICATION</scope>
</reference>
<comment type="similarity">
    <text evidence="3">Belongs to the SOWAH family.</text>
</comment>
<dbReference type="InterPro" id="IPR002110">
    <property type="entry name" value="Ankyrin_rpt"/>
</dbReference>
<dbReference type="SMART" id="SM00248">
    <property type="entry name" value="ANK"/>
    <property type="match status" value="2"/>
</dbReference>
<dbReference type="Pfam" id="PF12796">
    <property type="entry name" value="Ank_2"/>
    <property type="match status" value="1"/>
</dbReference>
<evidence type="ECO:0000256" key="2">
    <source>
        <dbReference type="ARBA" id="ARBA00023043"/>
    </source>
</evidence>
<evidence type="ECO:0000313" key="5">
    <source>
        <dbReference type="Ensembl" id="ENSNMLP00000008291.1"/>
    </source>
</evidence>
<sequence>MPSAAQRRSVLQRQQETTERSASARDFISGYTVLHWLAKNGQDETLFKLLSYAQTLDLHVNVNVRGSGGLTPLHLASMHGQYMVIKLLVGAFGANVDTMDYNGKRAPNLYGIWIKLIKTKILRKLRHICRAGPYSSKQRAES</sequence>
<evidence type="ECO:0000256" key="3">
    <source>
        <dbReference type="ARBA" id="ARBA00038122"/>
    </source>
</evidence>